<name>A0A7W7RHX8_9ACTN</name>
<protein>
    <submittedName>
        <fullName evidence="1">Uncharacterized protein</fullName>
    </submittedName>
</protein>
<gene>
    <name evidence="1" type="ORF">F4561_003151</name>
</gene>
<dbReference type="Proteomes" id="UP000523007">
    <property type="component" value="Unassembled WGS sequence"/>
</dbReference>
<comment type="caution">
    <text evidence="1">The sequence shown here is derived from an EMBL/GenBank/DDBJ whole genome shotgun (WGS) entry which is preliminary data.</text>
</comment>
<reference evidence="1 2" key="1">
    <citation type="submission" date="2020-08" db="EMBL/GenBank/DDBJ databases">
        <title>Sequencing the genomes of 1000 actinobacteria strains.</title>
        <authorList>
            <person name="Klenk H.-P."/>
        </authorList>
    </citation>
    <scope>NUCLEOTIDE SEQUENCE [LARGE SCALE GENOMIC DNA]</scope>
    <source>
        <strain evidence="1 2">DSM 102030</strain>
    </source>
</reference>
<organism evidence="1 2">
    <name type="scientific">Lipingzhangella halophila</name>
    <dbReference type="NCBI Taxonomy" id="1783352"/>
    <lineage>
        <taxon>Bacteria</taxon>
        <taxon>Bacillati</taxon>
        <taxon>Actinomycetota</taxon>
        <taxon>Actinomycetes</taxon>
        <taxon>Streptosporangiales</taxon>
        <taxon>Nocardiopsidaceae</taxon>
        <taxon>Lipingzhangella</taxon>
    </lineage>
</organism>
<sequence>MVRRIVAVVGVGIGLVVGGVAPANADDIRPYGKYRPYGAEEYRSPGEVWPFVDGARSSGGE</sequence>
<dbReference type="AlphaFoldDB" id="A0A7W7RHX8"/>
<proteinExistence type="predicted"/>
<keyword evidence="2" id="KW-1185">Reference proteome</keyword>
<evidence type="ECO:0000313" key="2">
    <source>
        <dbReference type="Proteomes" id="UP000523007"/>
    </source>
</evidence>
<dbReference type="EMBL" id="JACHJT010000001">
    <property type="protein sequence ID" value="MBB4932331.1"/>
    <property type="molecule type" value="Genomic_DNA"/>
</dbReference>
<dbReference type="RefSeq" id="WP_184579688.1">
    <property type="nucleotide sequence ID" value="NZ_JACHJT010000001.1"/>
</dbReference>
<accession>A0A7W7RHX8</accession>
<evidence type="ECO:0000313" key="1">
    <source>
        <dbReference type="EMBL" id="MBB4932331.1"/>
    </source>
</evidence>